<dbReference type="PROSITE" id="PS50297">
    <property type="entry name" value="ANK_REP_REGION"/>
    <property type="match status" value="5"/>
</dbReference>
<dbReference type="PROSITE" id="PS50088">
    <property type="entry name" value="ANK_REPEAT"/>
    <property type="match status" value="5"/>
</dbReference>
<evidence type="ECO:0000259" key="2">
    <source>
        <dbReference type="Pfam" id="PF26640"/>
    </source>
</evidence>
<dbReference type="OrthoDB" id="20872at2759"/>
<feature type="domain" description="DUF8212" evidence="2">
    <location>
        <begin position="136"/>
        <end position="159"/>
    </location>
</feature>
<comment type="caution">
    <text evidence="3">The sequence shown here is derived from an EMBL/GenBank/DDBJ whole genome shotgun (WGS) entry which is preliminary data.</text>
</comment>
<feature type="repeat" description="ANK" evidence="1">
    <location>
        <begin position="281"/>
        <end position="313"/>
    </location>
</feature>
<dbReference type="EMBL" id="JAAMPI010000566">
    <property type="protein sequence ID" value="KAF4630287.1"/>
    <property type="molecule type" value="Genomic_DNA"/>
</dbReference>
<feature type="repeat" description="ANK" evidence="1">
    <location>
        <begin position="414"/>
        <end position="446"/>
    </location>
</feature>
<dbReference type="Pfam" id="PF12796">
    <property type="entry name" value="Ank_2"/>
    <property type="match status" value="2"/>
</dbReference>
<dbReference type="Pfam" id="PF26640">
    <property type="entry name" value="DUF8212"/>
    <property type="match status" value="1"/>
</dbReference>
<evidence type="ECO:0000313" key="3">
    <source>
        <dbReference type="EMBL" id="KAF4630287.1"/>
    </source>
</evidence>
<feature type="repeat" description="ANK" evidence="1">
    <location>
        <begin position="348"/>
        <end position="380"/>
    </location>
</feature>
<dbReference type="SMART" id="SM00248">
    <property type="entry name" value="ANK"/>
    <property type="match status" value="6"/>
</dbReference>
<organism evidence="3 4">
    <name type="scientific">Cudoniella acicularis</name>
    <dbReference type="NCBI Taxonomy" id="354080"/>
    <lineage>
        <taxon>Eukaryota</taxon>
        <taxon>Fungi</taxon>
        <taxon>Dikarya</taxon>
        <taxon>Ascomycota</taxon>
        <taxon>Pezizomycotina</taxon>
        <taxon>Leotiomycetes</taxon>
        <taxon>Helotiales</taxon>
        <taxon>Tricladiaceae</taxon>
        <taxon>Cudoniella</taxon>
    </lineage>
</organism>
<dbReference type="InterPro" id="IPR058525">
    <property type="entry name" value="DUF8212"/>
</dbReference>
<sequence length="506" mass="55946">MYRWYQDSVVCYAYLADVPPPIPFYHDTGAAARKLRKSRWFKRGWTLQELIAPSIVVFLDQEWQEFGTKSSLQRELSEITGISTNILSGGDVESVSVAQRMSWACKRETTRVEDLAYSLMGIFGINMPLLYGEGERAFIRLQEEIIKVSDDHSIFAWTSWDVGNTGLLATSPAAFLDCGDVKVSPVESSSASSGAITMNNKGIHLKLPFKDVHFQGAGLAVLPCMKDGKPVAIYLRPMSATYESFTRVQNGDLVRLDPGYSSDPDFHQTSICVQQERRIHKNGLPLQRASASGHGAIVKFLLEKGAEIEARDENWDRTPLLWAACNGHNEVISFLLQKGAALECKDVDGRTPLMYAVANGREATVRLLLEKGAAVNSNTNFAHTPLILAIESRREGIVELLLKNGVEIEVGDSHGRTPLLLAAASGLEGIVKLLLEKCANVEAKDNYGRTPLTTALDRGHEGIKNLMLASSAGVRSRHVAKIRDTYVRPLSWGPFEDEFNERWPSP</sequence>
<dbReference type="Gene3D" id="1.25.40.20">
    <property type="entry name" value="Ankyrin repeat-containing domain"/>
    <property type="match status" value="2"/>
</dbReference>
<dbReference type="InterPro" id="IPR002110">
    <property type="entry name" value="Ankyrin_rpt"/>
</dbReference>
<name>A0A8H4RHR2_9HELO</name>
<dbReference type="PANTHER" id="PTHR10622:SF10">
    <property type="entry name" value="HET DOMAIN-CONTAINING PROTEIN"/>
    <property type="match status" value="1"/>
</dbReference>
<dbReference type="Proteomes" id="UP000566819">
    <property type="component" value="Unassembled WGS sequence"/>
</dbReference>
<dbReference type="PANTHER" id="PTHR10622">
    <property type="entry name" value="HET DOMAIN-CONTAINING PROTEIN"/>
    <property type="match status" value="1"/>
</dbReference>
<gene>
    <name evidence="3" type="ORF">G7Y89_g7852</name>
</gene>
<dbReference type="SUPFAM" id="SSF48403">
    <property type="entry name" value="Ankyrin repeat"/>
    <property type="match status" value="1"/>
</dbReference>
<keyword evidence="4" id="KW-1185">Reference proteome</keyword>
<reference evidence="3 4" key="1">
    <citation type="submission" date="2020-03" db="EMBL/GenBank/DDBJ databases">
        <title>Draft Genome Sequence of Cudoniella acicularis.</title>
        <authorList>
            <person name="Buettner E."/>
            <person name="Kellner H."/>
        </authorList>
    </citation>
    <scope>NUCLEOTIDE SEQUENCE [LARGE SCALE GENOMIC DNA]</scope>
    <source>
        <strain evidence="3 4">DSM 108380</strain>
    </source>
</reference>
<feature type="repeat" description="ANK" evidence="1">
    <location>
        <begin position="315"/>
        <end position="347"/>
    </location>
</feature>
<proteinExistence type="predicted"/>
<dbReference type="AlphaFoldDB" id="A0A8H4RHR2"/>
<evidence type="ECO:0000313" key="4">
    <source>
        <dbReference type="Proteomes" id="UP000566819"/>
    </source>
</evidence>
<keyword evidence="1" id="KW-0040">ANK repeat</keyword>
<evidence type="ECO:0000256" key="1">
    <source>
        <dbReference type="PROSITE-ProRule" id="PRU00023"/>
    </source>
</evidence>
<accession>A0A8H4RHR2</accession>
<dbReference type="InterPro" id="IPR036770">
    <property type="entry name" value="Ankyrin_rpt-contain_sf"/>
</dbReference>
<feature type="repeat" description="ANK" evidence="1">
    <location>
        <begin position="381"/>
        <end position="413"/>
    </location>
</feature>
<protein>
    <recommendedName>
        <fullName evidence="2">DUF8212 domain-containing protein</fullName>
    </recommendedName>
</protein>